<dbReference type="Pfam" id="PF00009">
    <property type="entry name" value="GTP_EFTU"/>
    <property type="match status" value="1"/>
</dbReference>
<dbReference type="Gene3D" id="2.40.30.10">
    <property type="entry name" value="Translation factors"/>
    <property type="match status" value="2"/>
</dbReference>
<dbReference type="InterPro" id="IPR005225">
    <property type="entry name" value="Small_GTP-bd"/>
</dbReference>
<dbReference type="PROSITE" id="PS51722">
    <property type="entry name" value="G_TR_2"/>
    <property type="match status" value="1"/>
</dbReference>
<dbReference type="SUPFAM" id="SSF50447">
    <property type="entry name" value="Translation proteins"/>
    <property type="match status" value="2"/>
</dbReference>
<evidence type="ECO:0000256" key="7">
    <source>
        <dbReference type="ARBA" id="ARBA00023128"/>
    </source>
</evidence>
<dbReference type="InterPro" id="IPR015760">
    <property type="entry name" value="TIF_IF2"/>
</dbReference>
<dbReference type="PROSITE" id="PS01176">
    <property type="entry name" value="IF2"/>
    <property type="match status" value="1"/>
</dbReference>
<dbReference type="OMA" id="GWGSFSH"/>
<evidence type="ECO:0000313" key="14">
    <source>
        <dbReference type="Proteomes" id="UP000007115"/>
    </source>
</evidence>
<evidence type="ECO:0000256" key="10">
    <source>
        <dbReference type="ARBA" id="ARBA00044200"/>
    </source>
</evidence>
<comment type="subcellular location">
    <subcellularLocation>
        <location evidence="1">Mitochondrion</location>
    </subcellularLocation>
</comment>
<dbReference type="InParanoid" id="G9MMZ5"/>
<dbReference type="Gene3D" id="3.40.50.300">
    <property type="entry name" value="P-loop containing nucleotide triphosphate hydrolases"/>
    <property type="match status" value="1"/>
</dbReference>
<evidence type="ECO:0000313" key="13">
    <source>
        <dbReference type="EMBL" id="EHK23288.1"/>
    </source>
</evidence>
<feature type="compositionally biased region" description="Basic and acidic residues" evidence="11">
    <location>
        <begin position="265"/>
        <end position="313"/>
    </location>
</feature>
<reference evidence="13 14" key="1">
    <citation type="journal article" date="2011" name="Genome Biol.">
        <title>Comparative genome sequence analysis underscores mycoparasitism as the ancestral life style of Trichoderma.</title>
        <authorList>
            <person name="Kubicek C.P."/>
            <person name="Herrera-Estrella A."/>
            <person name="Seidl-Seiboth V."/>
            <person name="Martinez D.A."/>
            <person name="Druzhinina I.S."/>
            <person name="Thon M."/>
            <person name="Zeilinger S."/>
            <person name="Casas-Flores S."/>
            <person name="Horwitz B.A."/>
            <person name="Mukherjee P.K."/>
            <person name="Mukherjee M."/>
            <person name="Kredics L."/>
            <person name="Alcaraz L.D."/>
            <person name="Aerts A."/>
            <person name="Antal Z."/>
            <person name="Atanasova L."/>
            <person name="Cervantes-Badillo M.G."/>
            <person name="Challacombe J."/>
            <person name="Chertkov O."/>
            <person name="McCluskey K."/>
            <person name="Coulpier F."/>
            <person name="Deshpande N."/>
            <person name="von Doehren H."/>
            <person name="Ebbole D.J."/>
            <person name="Esquivel-Naranjo E.U."/>
            <person name="Fekete E."/>
            <person name="Flipphi M."/>
            <person name="Glaser F."/>
            <person name="Gomez-Rodriguez E.Y."/>
            <person name="Gruber S."/>
            <person name="Han C."/>
            <person name="Henrissat B."/>
            <person name="Hermosa R."/>
            <person name="Hernandez-Onate M."/>
            <person name="Karaffa L."/>
            <person name="Kosti I."/>
            <person name="Le Crom S."/>
            <person name="Lindquist E."/>
            <person name="Lucas S."/>
            <person name="Luebeck M."/>
            <person name="Luebeck P.S."/>
            <person name="Margeot A."/>
            <person name="Metz B."/>
            <person name="Misra M."/>
            <person name="Nevalainen H."/>
            <person name="Omann M."/>
            <person name="Packer N."/>
            <person name="Perrone G."/>
            <person name="Uresti-Rivera E.E."/>
            <person name="Salamov A."/>
            <person name="Schmoll M."/>
            <person name="Seiboth B."/>
            <person name="Shapiro H."/>
            <person name="Sukno S."/>
            <person name="Tamayo-Ramos J.A."/>
            <person name="Tisch D."/>
            <person name="Wiest A."/>
            <person name="Wilkinson H.H."/>
            <person name="Zhang M."/>
            <person name="Coutinho P.M."/>
            <person name="Kenerley C.M."/>
            <person name="Monte E."/>
            <person name="Baker S.E."/>
            <person name="Grigoriev I.V."/>
        </authorList>
    </citation>
    <scope>NUCLEOTIDE SEQUENCE [LARGE SCALE GENOMIC DNA]</scope>
    <source>
        <strain evidence="14">Gv29-8 / FGSC 10586</strain>
    </source>
</reference>
<gene>
    <name evidence="13" type="ORF">TRIVIDRAFT_56126</name>
</gene>
<dbReference type="VEuPathDB" id="FungiDB:TRIVIDRAFT_56126"/>
<dbReference type="GO" id="GO:0003924">
    <property type="term" value="F:GTPase activity"/>
    <property type="evidence" value="ECO:0007669"/>
    <property type="project" value="InterPro"/>
</dbReference>
<feature type="domain" description="Tr-type G" evidence="12">
    <location>
        <begin position="472"/>
        <end position="640"/>
    </location>
</feature>
<proteinExistence type="inferred from homology"/>
<dbReference type="GO" id="GO:0003743">
    <property type="term" value="F:translation initiation factor activity"/>
    <property type="evidence" value="ECO:0007669"/>
    <property type="project" value="UniProtKB-KW"/>
</dbReference>
<dbReference type="HOGENOM" id="CLU_006301_8_3_1"/>
<dbReference type="EMBL" id="ABDF02000005">
    <property type="protein sequence ID" value="EHK23288.1"/>
    <property type="molecule type" value="Genomic_DNA"/>
</dbReference>
<dbReference type="SUPFAM" id="SSF52156">
    <property type="entry name" value="Initiation factor IF2/eIF5b, domain 3"/>
    <property type="match status" value="1"/>
</dbReference>
<dbReference type="CDD" id="cd03692">
    <property type="entry name" value="mtIF2_IVc"/>
    <property type="match status" value="1"/>
</dbReference>
<dbReference type="OrthoDB" id="361630at2759"/>
<dbReference type="InterPro" id="IPR009000">
    <property type="entry name" value="Transl_B-barrel_sf"/>
</dbReference>
<keyword evidence="6" id="KW-0809">Transit peptide</keyword>
<evidence type="ECO:0000256" key="5">
    <source>
        <dbReference type="ARBA" id="ARBA00022917"/>
    </source>
</evidence>
<feature type="compositionally biased region" description="Basic and acidic residues" evidence="11">
    <location>
        <begin position="221"/>
        <end position="233"/>
    </location>
</feature>
<dbReference type="STRING" id="413071.G9MMZ5"/>
<dbReference type="CDD" id="cd01887">
    <property type="entry name" value="IF2_eIF5B"/>
    <property type="match status" value="1"/>
</dbReference>
<dbReference type="InterPro" id="IPR053905">
    <property type="entry name" value="EF-G-like_DII"/>
</dbReference>
<dbReference type="InterPro" id="IPR000178">
    <property type="entry name" value="TF_IF2_bacterial-like"/>
</dbReference>
<feature type="region of interest" description="Disordered" evidence="11">
    <location>
        <begin position="748"/>
        <end position="783"/>
    </location>
</feature>
<dbReference type="Pfam" id="PF22042">
    <property type="entry name" value="EF-G_D2"/>
    <property type="match status" value="1"/>
</dbReference>
<keyword evidence="3" id="KW-0396">Initiation factor</keyword>
<dbReference type="Pfam" id="PF11987">
    <property type="entry name" value="IF-2"/>
    <property type="match status" value="1"/>
</dbReference>
<dbReference type="FunFam" id="3.40.50.300:FF:000019">
    <property type="entry name" value="Translation initiation factor IF-2"/>
    <property type="match status" value="1"/>
</dbReference>
<dbReference type="FunFam" id="2.40.30.10:FF:000008">
    <property type="entry name" value="Translation initiation factor IF-2"/>
    <property type="match status" value="1"/>
</dbReference>
<evidence type="ECO:0000256" key="3">
    <source>
        <dbReference type="ARBA" id="ARBA00022540"/>
    </source>
</evidence>
<dbReference type="InterPro" id="IPR000795">
    <property type="entry name" value="T_Tr_GTP-bd_dom"/>
</dbReference>
<accession>G9MMZ5</accession>
<evidence type="ECO:0000256" key="2">
    <source>
        <dbReference type="ARBA" id="ARBA00007733"/>
    </source>
</evidence>
<organism evidence="13 14">
    <name type="scientific">Hypocrea virens (strain Gv29-8 / FGSC 10586)</name>
    <name type="common">Gliocladium virens</name>
    <name type="synonym">Trichoderma virens</name>
    <dbReference type="NCBI Taxonomy" id="413071"/>
    <lineage>
        <taxon>Eukaryota</taxon>
        <taxon>Fungi</taxon>
        <taxon>Dikarya</taxon>
        <taxon>Ascomycota</taxon>
        <taxon>Pezizomycotina</taxon>
        <taxon>Sordariomycetes</taxon>
        <taxon>Hypocreomycetidae</taxon>
        <taxon>Hypocreales</taxon>
        <taxon>Hypocreaceae</taxon>
        <taxon>Trichoderma</taxon>
    </lineage>
</organism>
<dbReference type="InterPro" id="IPR023115">
    <property type="entry name" value="TIF_IF2_dom3"/>
</dbReference>
<dbReference type="PANTHER" id="PTHR43381:SF20">
    <property type="entry name" value="TRANSLATION INITIATION FACTOR IF-2, MITOCHONDRIAL"/>
    <property type="match status" value="1"/>
</dbReference>
<evidence type="ECO:0000256" key="4">
    <source>
        <dbReference type="ARBA" id="ARBA00022741"/>
    </source>
</evidence>
<dbReference type="NCBIfam" id="TIGR00231">
    <property type="entry name" value="small_GTP"/>
    <property type="match status" value="1"/>
</dbReference>
<keyword evidence="7" id="KW-0496">Mitochondrion</keyword>
<dbReference type="Proteomes" id="UP000007115">
    <property type="component" value="Unassembled WGS sequence"/>
</dbReference>
<sequence length="994" mass="109395">MLRARAWKDRNHPFVCTFCRQKLAVNAGPQHVRPLSISSASPGPLSALRELPTERSAVFSCQARSLSRTACLSNSANNEGPPKTGGFPGAFSNTRAGNWGTFAKADTAAGTTPAFDGLLPHERLARRQSAVAESVQTGKSNEPKRNESKMSTGTQRRNTPQATKSRSVLADVFKTNREPRAPPTPESCDTFARPGKPTGEQPARSTSGGLKTTGWGSFSHRKAEATPHPHGVDPRGNQSGVWNEITKSRKPKMKESSTQDFWGELETRATGFRDKAKSKNENQLVDRRRKTQDAQDKRDSFEEKVTPTHKAEEDAPPQKQRRKSRFEVEEQQEPEKPRSKKGKKSHRETQAYEDEDWDDEAVHRWEQKQRRKAEKEAQKQKAVEVEQQAVPIFLPEYISASNLSKALKQNVTPFLQDMEEMGFENITSDTIFTGETAALIAMEYGFEPTVDTGSLRDLRTRPPPADSSVLPSRPPVVTIMGHVDHGKTTLLDWLRKSSVAAQEHGGITQHIGAFVVKMSSGKSITFLDTPGHAAFLSMRQRGANVTDIVVLVVAADDSVMPQTLEALKHATSAKVPIIVAITKVDKEDARIDQVKADLSRHGVEIEDYGGDVQVVCVSGKTGLGMEDLEENIVTLSEILDVRAEDDGMAEGWVLESSIKPQGKAATILVKRGTLRPGDLIVAGKTWARIRVLRNEAGLELDSAPPGTPVEILGWRELPTAGEQVIQSPDEGKAKTAVEYRLEMAEREQSSIQLAEQEQRQREKAAADAAADAEGTSTTAGETAEPGILTQNFTVKADVVGSVEAVCGSILELGSHEVQPKILRSSAGQITEYDIDHAATSNSIIVNFNCTIPPHIKQRAEEAKVKILDHKVIYHVVDDVKAALSDILPMNISFRVNGEADVLQVFPINVKKRVFRNIAGCRVRNGSIKKSSRVKVLRKGEVIYDGKIDTLKHVKKDVQEMGKGTECGIGLEDFEDFQPDDQIQTYEEIKERRSL</sequence>
<protein>
    <recommendedName>
        <fullName evidence="10">Translation initiation factor IF-2, mitochondrial</fullName>
    </recommendedName>
</protein>
<evidence type="ECO:0000256" key="8">
    <source>
        <dbReference type="ARBA" id="ARBA00023134"/>
    </source>
</evidence>
<dbReference type="InterPro" id="IPR036925">
    <property type="entry name" value="TIF_IF2_dom3_sf"/>
</dbReference>
<dbReference type="RefSeq" id="XP_013957522.1">
    <property type="nucleotide sequence ID" value="XM_014102047.1"/>
</dbReference>
<keyword evidence="4" id="KW-0547">Nucleotide-binding</keyword>
<feature type="compositionally biased region" description="Low complexity" evidence="11">
    <location>
        <begin position="766"/>
        <end position="783"/>
    </location>
</feature>
<keyword evidence="14" id="KW-1185">Reference proteome</keyword>
<dbReference type="NCBIfam" id="TIGR00487">
    <property type="entry name" value="IF-2"/>
    <property type="match status" value="1"/>
</dbReference>
<comment type="similarity">
    <text evidence="2">Belongs to the TRAFAC class translation factor GTPase superfamily. Classic translation factor GTPase family. IF-2 subfamily.</text>
</comment>
<dbReference type="FunCoup" id="G9MMZ5">
    <property type="interactions" value="498"/>
</dbReference>
<dbReference type="HAMAP" id="MF_00100_B">
    <property type="entry name" value="IF_2_B"/>
    <property type="match status" value="1"/>
</dbReference>
<name>G9MMZ5_HYPVG</name>
<dbReference type="CDD" id="cd03702">
    <property type="entry name" value="IF2_mtIF2_II"/>
    <property type="match status" value="1"/>
</dbReference>
<keyword evidence="5" id="KW-0648">Protein biosynthesis</keyword>
<feature type="compositionally biased region" description="Polar residues" evidence="11">
    <location>
        <begin position="203"/>
        <end position="216"/>
    </location>
</feature>
<dbReference type="FunFam" id="3.40.50.10050:FF:000001">
    <property type="entry name" value="Translation initiation factor IF-2"/>
    <property type="match status" value="1"/>
</dbReference>
<dbReference type="GO" id="GO:0005739">
    <property type="term" value="C:mitochondrion"/>
    <property type="evidence" value="ECO:0007669"/>
    <property type="project" value="UniProtKB-SubCell"/>
</dbReference>
<dbReference type="SUPFAM" id="SSF52540">
    <property type="entry name" value="P-loop containing nucleoside triphosphate hydrolases"/>
    <property type="match status" value="1"/>
</dbReference>
<dbReference type="eggNOG" id="KOG1145">
    <property type="taxonomic scope" value="Eukaryota"/>
</dbReference>
<dbReference type="InterPro" id="IPR027417">
    <property type="entry name" value="P-loop_NTPase"/>
</dbReference>
<comment type="function">
    <text evidence="9">One of the essential components for the initiation of protein synthesis. Protects formylmethionyl-tRNA from spontaneous hydrolysis and promotes its binding to the 30S ribosomal subunits. Also involved in the hydrolysis of GTP during the formation of the 70S ribosomal complex.</text>
</comment>
<dbReference type="GeneID" id="25795589"/>
<dbReference type="PANTHER" id="PTHR43381">
    <property type="entry name" value="TRANSLATION INITIATION FACTOR IF-2-RELATED"/>
    <property type="match status" value="1"/>
</dbReference>
<feature type="compositionally biased region" description="Basic and acidic residues" evidence="11">
    <location>
        <begin position="756"/>
        <end position="765"/>
    </location>
</feature>
<feature type="region of interest" description="Disordered" evidence="11">
    <location>
        <begin position="127"/>
        <end position="360"/>
    </location>
</feature>
<dbReference type="AlphaFoldDB" id="G9MMZ5"/>
<dbReference type="GO" id="GO:0005525">
    <property type="term" value="F:GTP binding"/>
    <property type="evidence" value="ECO:0007669"/>
    <property type="project" value="UniProtKB-KW"/>
</dbReference>
<dbReference type="InterPro" id="IPR044145">
    <property type="entry name" value="IF2_II"/>
</dbReference>
<feature type="compositionally biased region" description="Basic and acidic residues" evidence="11">
    <location>
        <begin position="325"/>
        <end position="337"/>
    </location>
</feature>
<evidence type="ECO:0000256" key="9">
    <source>
        <dbReference type="ARBA" id="ARBA00025162"/>
    </source>
</evidence>
<dbReference type="Gene3D" id="3.40.50.10050">
    <property type="entry name" value="Translation initiation factor IF- 2, domain 3"/>
    <property type="match status" value="1"/>
</dbReference>
<evidence type="ECO:0000259" key="12">
    <source>
        <dbReference type="PROSITE" id="PS51722"/>
    </source>
</evidence>
<keyword evidence="8" id="KW-0342">GTP-binding</keyword>
<comment type="caution">
    <text evidence="13">The sequence shown here is derived from an EMBL/GenBank/DDBJ whole genome shotgun (WGS) entry which is preliminary data.</text>
</comment>
<evidence type="ECO:0000256" key="11">
    <source>
        <dbReference type="SAM" id="MobiDB-lite"/>
    </source>
</evidence>
<evidence type="ECO:0000256" key="1">
    <source>
        <dbReference type="ARBA" id="ARBA00004173"/>
    </source>
</evidence>
<evidence type="ECO:0000256" key="6">
    <source>
        <dbReference type="ARBA" id="ARBA00022946"/>
    </source>
</evidence>
<feature type="compositionally biased region" description="Polar residues" evidence="11">
    <location>
        <begin position="149"/>
        <end position="166"/>
    </location>
</feature>